<keyword evidence="2" id="KW-1185">Reference proteome</keyword>
<name>A0ACB7ST15_HYAAI</name>
<dbReference type="Proteomes" id="UP000821845">
    <property type="component" value="Chromosome 3"/>
</dbReference>
<accession>A0ACB7ST15</accession>
<proteinExistence type="predicted"/>
<gene>
    <name evidence="1" type="ORF">HPB50_024214</name>
</gene>
<evidence type="ECO:0000313" key="2">
    <source>
        <dbReference type="Proteomes" id="UP000821845"/>
    </source>
</evidence>
<sequence length="149" mass="16213">MNATRELHTRSSHILSTSGTLLKGHRRLFIGSVTIADAADNFDSVRSTRISPPSPDSSGDKRQHSSLFREVGSSSRSAAPPPRSLERAAVRTRAVAEENRKGESKGGVGEVSVPCAAGPFAYRPQQQQQQPQWARNTSSPDYTTQRRAL</sequence>
<reference evidence="1" key="1">
    <citation type="submission" date="2020-05" db="EMBL/GenBank/DDBJ databases">
        <title>Large-scale comparative analyses of tick genomes elucidate their genetic diversity and vector capacities.</title>
        <authorList>
            <person name="Jia N."/>
            <person name="Wang J."/>
            <person name="Shi W."/>
            <person name="Du L."/>
            <person name="Sun Y."/>
            <person name="Zhan W."/>
            <person name="Jiang J."/>
            <person name="Wang Q."/>
            <person name="Zhang B."/>
            <person name="Ji P."/>
            <person name="Sakyi L.B."/>
            <person name="Cui X."/>
            <person name="Yuan T."/>
            <person name="Jiang B."/>
            <person name="Yang W."/>
            <person name="Lam T.T.-Y."/>
            <person name="Chang Q."/>
            <person name="Ding S."/>
            <person name="Wang X."/>
            <person name="Zhu J."/>
            <person name="Ruan X."/>
            <person name="Zhao L."/>
            <person name="Wei J."/>
            <person name="Que T."/>
            <person name="Du C."/>
            <person name="Cheng J."/>
            <person name="Dai P."/>
            <person name="Han X."/>
            <person name="Huang E."/>
            <person name="Gao Y."/>
            <person name="Liu J."/>
            <person name="Shao H."/>
            <person name="Ye R."/>
            <person name="Li L."/>
            <person name="Wei W."/>
            <person name="Wang X."/>
            <person name="Wang C."/>
            <person name="Yang T."/>
            <person name="Huo Q."/>
            <person name="Li W."/>
            <person name="Guo W."/>
            <person name="Chen H."/>
            <person name="Zhou L."/>
            <person name="Ni X."/>
            <person name="Tian J."/>
            <person name="Zhou Y."/>
            <person name="Sheng Y."/>
            <person name="Liu T."/>
            <person name="Pan Y."/>
            <person name="Xia L."/>
            <person name="Li J."/>
            <person name="Zhao F."/>
            <person name="Cao W."/>
        </authorList>
    </citation>
    <scope>NUCLEOTIDE SEQUENCE</scope>
    <source>
        <strain evidence="1">Hyas-2018</strain>
    </source>
</reference>
<protein>
    <submittedName>
        <fullName evidence="1">Uncharacterized protein</fullName>
    </submittedName>
</protein>
<evidence type="ECO:0000313" key="1">
    <source>
        <dbReference type="EMBL" id="KAH6936948.1"/>
    </source>
</evidence>
<organism evidence="1 2">
    <name type="scientific">Hyalomma asiaticum</name>
    <name type="common">Tick</name>
    <dbReference type="NCBI Taxonomy" id="266040"/>
    <lineage>
        <taxon>Eukaryota</taxon>
        <taxon>Metazoa</taxon>
        <taxon>Ecdysozoa</taxon>
        <taxon>Arthropoda</taxon>
        <taxon>Chelicerata</taxon>
        <taxon>Arachnida</taxon>
        <taxon>Acari</taxon>
        <taxon>Parasitiformes</taxon>
        <taxon>Ixodida</taxon>
        <taxon>Ixodoidea</taxon>
        <taxon>Ixodidae</taxon>
        <taxon>Hyalomminae</taxon>
        <taxon>Hyalomma</taxon>
    </lineage>
</organism>
<comment type="caution">
    <text evidence="1">The sequence shown here is derived from an EMBL/GenBank/DDBJ whole genome shotgun (WGS) entry which is preliminary data.</text>
</comment>
<dbReference type="EMBL" id="CM023483">
    <property type="protein sequence ID" value="KAH6936948.1"/>
    <property type="molecule type" value="Genomic_DNA"/>
</dbReference>